<dbReference type="InterPro" id="IPR018200">
    <property type="entry name" value="USP_CS"/>
</dbReference>
<evidence type="ECO:0000256" key="5">
    <source>
        <dbReference type="ARBA" id="ARBA00022786"/>
    </source>
</evidence>
<keyword evidence="4" id="KW-0645">Protease</keyword>
<evidence type="ECO:0000256" key="6">
    <source>
        <dbReference type="ARBA" id="ARBA00022801"/>
    </source>
</evidence>
<dbReference type="Proteomes" id="UP001470230">
    <property type="component" value="Unassembled WGS sequence"/>
</dbReference>
<keyword evidence="7" id="KW-0788">Thiol protease</keyword>
<organism evidence="10 11">
    <name type="scientific">Tritrichomonas musculus</name>
    <dbReference type="NCBI Taxonomy" id="1915356"/>
    <lineage>
        <taxon>Eukaryota</taxon>
        <taxon>Metamonada</taxon>
        <taxon>Parabasalia</taxon>
        <taxon>Tritrichomonadida</taxon>
        <taxon>Tritrichomonadidae</taxon>
        <taxon>Tritrichomonas</taxon>
    </lineage>
</organism>
<evidence type="ECO:0000259" key="8">
    <source>
        <dbReference type="PROSITE" id="PS50144"/>
    </source>
</evidence>
<feature type="domain" description="MATH" evidence="8">
    <location>
        <begin position="16"/>
        <end position="131"/>
    </location>
</feature>
<dbReference type="EMBL" id="JAPFFF010000008">
    <property type="protein sequence ID" value="KAK8884570.1"/>
    <property type="molecule type" value="Genomic_DNA"/>
</dbReference>
<proteinExistence type="inferred from homology"/>
<reference evidence="10 11" key="1">
    <citation type="submission" date="2024-04" db="EMBL/GenBank/DDBJ databases">
        <title>Tritrichomonas musculus Genome.</title>
        <authorList>
            <person name="Alves-Ferreira E."/>
            <person name="Grigg M."/>
            <person name="Lorenzi H."/>
            <person name="Galac M."/>
        </authorList>
    </citation>
    <scope>NUCLEOTIDE SEQUENCE [LARGE SCALE GENOMIC DNA]</scope>
    <source>
        <strain evidence="10 11">EAF2021</strain>
    </source>
</reference>
<evidence type="ECO:0000256" key="7">
    <source>
        <dbReference type="ARBA" id="ARBA00022807"/>
    </source>
</evidence>
<dbReference type="InterPro" id="IPR008974">
    <property type="entry name" value="TRAF-like"/>
</dbReference>
<comment type="caution">
    <text evidence="10">The sequence shown here is derived from an EMBL/GenBank/DDBJ whole genome shotgun (WGS) entry which is preliminary data.</text>
</comment>
<evidence type="ECO:0000256" key="1">
    <source>
        <dbReference type="ARBA" id="ARBA00000707"/>
    </source>
</evidence>
<sequence>MGSKDSSDILPEEPYILHETWLTKPITELSAEGEPSKPFKINDHTWKIIIFPKGYKTQGYLSVILMACKITNTRKVKFSIKTIGGKKIAEESTEFAFSKVVPNRGFPNFIPLPELNDYATPNNQLNLDLTIEFLPKASTMGSAFRKTTGYVGLKPCEKSFFMNSFIQIMFHLNSFSLEILKQKKQQNSPEFEAIQNLFTLLQMSPIAPSTSEINQIIGFNDEDDWIQKNFQSLFFKFFNSCQKLIRDTFLIKVNEYTKQQSMHNNSAQNNKKPLFSLQINSEKQKFSSLNSFLDNYTNPNKESGTNSDEEITAVRFASLPPVLIISLNPFQNIQDHPKTKGRFSYPFELDMTPYMEDQKISTKYELFGVIAHQGEKFDGHFFTICRPSENRNWLKFDDTFVSIANERNALDDLYGSAYQNTSALLLSYILKDKISEIMKKTEYSNIPDSAIVYYQKWNESHRESYPSVDLQIFTVKDYQDKIQEDATIDTSIESSIQLEKVPDNLLYNDILYQIQRVVGLKAVSLWELDHSLLPFRLLPLTTPVKSIRKVFVSSQKEGKVPLLIGYFDPDHHKRPKVLSIVSFEALDEKSSPSIALQRLRQTLSISLEEKMACFIYHNNGKAKRISIASPIGKKNHGIIIFQNEKSDNLNPQTRSIDILPEFKKQRSFPQYLEFIKYSGKITALSVDTYRHQTDDKIEFEISMRDRLFNLMRCLRILLNLPDNDSIFLFKKENNRPSRKPLNLNEGGTISQFLVGNSVFYKIVRGISQEKISEASLFQCTVIGEKLNIIEKSYFVMSQIFKVSDVIHKYLTKNDIDISEKSHFRIVQLNGPRIICSLDDDSVINDNNNNLEYRIEFVPNSQANIPSGRLLRVTFSTNDKIPSNNCFGFPFFLRLYEEESFESTLNRINQTTSLALNLSLDEFSFLYSNDVSSSVYFVKLDAKTVLKDICTGKRTMLYIVPNDKDGVTEKLSQMMNADVQTKMYI</sequence>
<comment type="catalytic activity">
    <reaction evidence="1">
        <text>Thiol-dependent hydrolysis of ester, thioester, amide, peptide and isopeptide bonds formed by the C-terminal Gly of ubiquitin (a 76-residue protein attached to proteins as an intracellular targeting signal).</text>
        <dbReference type="EC" id="3.4.19.12"/>
    </reaction>
</comment>
<dbReference type="InterPro" id="IPR050164">
    <property type="entry name" value="Peptidase_C19"/>
</dbReference>
<dbReference type="InterPro" id="IPR028889">
    <property type="entry name" value="USP"/>
</dbReference>
<dbReference type="Gene3D" id="3.90.70.10">
    <property type="entry name" value="Cysteine proteinases"/>
    <property type="match status" value="1"/>
</dbReference>
<dbReference type="SUPFAM" id="SSF49599">
    <property type="entry name" value="TRAF domain-like"/>
    <property type="match status" value="1"/>
</dbReference>
<dbReference type="PROSITE" id="PS00973">
    <property type="entry name" value="USP_2"/>
    <property type="match status" value="1"/>
</dbReference>
<name>A0ABR2K3A8_9EUKA</name>
<dbReference type="CDD" id="cd00121">
    <property type="entry name" value="MATH"/>
    <property type="match status" value="1"/>
</dbReference>
<evidence type="ECO:0000313" key="10">
    <source>
        <dbReference type="EMBL" id="KAK8884570.1"/>
    </source>
</evidence>
<evidence type="ECO:0000256" key="4">
    <source>
        <dbReference type="ARBA" id="ARBA00022670"/>
    </source>
</evidence>
<evidence type="ECO:0000256" key="3">
    <source>
        <dbReference type="ARBA" id="ARBA00012759"/>
    </source>
</evidence>
<evidence type="ECO:0000256" key="2">
    <source>
        <dbReference type="ARBA" id="ARBA00009085"/>
    </source>
</evidence>
<gene>
    <name evidence="10" type="ORF">M9Y10_043684</name>
</gene>
<evidence type="ECO:0000259" key="9">
    <source>
        <dbReference type="PROSITE" id="PS50235"/>
    </source>
</evidence>
<accession>A0ABR2K3A8</accession>
<dbReference type="Gene3D" id="2.60.210.10">
    <property type="entry name" value="Apoptosis, Tumor Necrosis Factor Receptor Associated Protein 2, Chain A"/>
    <property type="match status" value="1"/>
</dbReference>
<dbReference type="Pfam" id="PF00443">
    <property type="entry name" value="UCH"/>
    <property type="match status" value="1"/>
</dbReference>
<dbReference type="InterPro" id="IPR029346">
    <property type="entry name" value="USP_C"/>
</dbReference>
<feature type="domain" description="USP" evidence="9">
    <location>
        <begin position="151"/>
        <end position="431"/>
    </location>
</feature>
<dbReference type="Pfam" id="PF14533">
    <property type="entry name" value="USP7_C2"/>
    <property type="match status" value="1"/>
</dbReference>
<keyword evidence="5" id="KW-0833">Ubl conjugation pathway</keyword>
<dbReference type="PANTHER" id="PTHR24006">
    <property type="entry name" value="UBIQUITIN CARBOXYL-TERMINAL HYDROLASE"/>
    <property type="match status" value="1"/>
</dbReference>
<keyword evidence="11" id="KW-1185">Reference proteome</keyword>
<comment type="similarity">
    <text evidence="2">Belongs to the peptidase C19 family.</text>
</comment>
<dbReference type="InterPro" id="IPR001394">
    <property type="entry name" value="Peptidase_C19_UCH"/>
</dbReference>
<evidence type="ECO:0000313" key="11">
    <source>
        <dbReference type="Proteomes" id="UP001470230"/>
    </source>
</evidence>
<dbReference type="EC" id="3.4.19.12" evidence="3"/>
<dbReference type="InterPro" id="IPR002083">
    <property type="entry name" value="MATH/TRAF_dom"/>
</dbReference>
<dbReference type="PROSITE" id="PS50235">
    <property type="entry name" value="USP_3"/>
    <property type="match status" value="1"/>
</dbReference>
<dbReference type="InterPro" id="IPR038765">
    <property type="entry name" value="Papain-like_cys_pep_sf"/>
</dbReference>
<keyword evidence="6" id="KW-0378">Hydrolase</keyword>
<dbReference type="PROSITE" id="PS50144">
    <property type="entry name" value="MATH"/>
    <property type="match status" value="1"/>
</dbReference>
<dbReference type="SUPFAM" id="SSF54001">
    <property type="entry name" value="Cysteine proteinases"/>
    <property type="match status" value="1"/>
</dbReference>
<protein>
    <recommendedName>
        <fullName evidence="3">ubiquitinyl hydrolase 1</fullName>
        <ecNumber evidence="3">3.4.19.12</ecNumber>
    </recommendedName>
</protein>